<evidence type="ECO:0000259" key="16">
    <source>
        <dbReference type="PROSITE" id="PS50268"/>
    </source>
</evidence>
<evidence type="ECO:0000256" key="14">
    <source>
        <dbReference type="SAM" id="MobiDB-lite"/>
    </source>
</evidence>
<evidence type="ECO:0000313" key="17">
    <source>
        <dbReference type="EMBL" id="KAH9501839.1"/>
    </source>
</evidence>
<dbReference type="Proteomes" id="UP000790347">
    <property type="component" value="Unassembled WGS sequence"/>
</dbReference>
<accession>A0A922HT03</accession>
<evidence type="ECO:0000256" key="9">
    <source>
        <dbReference type="ARBA" id="ARBA00023170"/>
    </source>
</evidence>
<evidence type="ECO:0000256" key="15">
    <source>
        <dbReference type="SAM" id="Phobius"/>
    </source>
</evidence>
<gene>
    <name evidence="17" type="ORF">DERF_012650</name>
</gene>
<dbReference type="FunFam" id="2.60.40.60:FF:000020">
    <property type="entry name" value="Dachsous cadherin-related 1b"/>
    <property type="match status" value="1"/>
</dbReference>
<dbReference type="GO" id="GO:0005509">
    <property type="term" value="F:calcium ion binding"/>
    <property type="evidence" value="ECO:0007669"/>
    <property type="project" value="UniProtKB-UniRule"/>
</dbReference>
<keyword evidence="2 15" id="KW-0812">Transmembrane</keyword>
<dbReference type="SUPFAM" id="SSF49313">
    <property type="entry name" value="Cadherin-like"/>
    <property type="match status" value="5"/>
</dbReference>
<evidence type="ECO:0000256" key="4">
    <source>
        <dbReference type="ARBA" id="ARBA00022737"/>
    </source>
</evidence>
<dbReference type="CDD" id="cd11304">
    <property type="entry name" value="Cadherin_repeat"/>
    <property type="match status" value="5"/>
</dbReference>
<keyword evidence="8 15" id="KW-0472">Membrane</keyword>
<feature type="domain" description="Cadherin" evidence="16">
    <location>
        <begin position="380"/>
        <end position="518"/>
    </location>
</feature>
<evidence type="ECO:0000256" key="6">
    <source>
        <dbReference type="ARBA" id="ARBA00022889"/>
    </source>
</evidence>
<feature type="domain" description="Cadherin" evidence="16">
    <location>
        <begin position="41"/>
        <end position="145"/>
    </location>
</feature>
<evidence type="ECO:0000256" key="12">
    <source>
        <dbReference type="ARBA" id="ARBA00044335"/>
    </source>
</evidence>
<feature type="transmembrane region" description="Helical" evidence="15">
    <location>
        <begin position="927"/>
        <end position="952"/>
    </location>
</feature>
<feature type="domain" description="Cadherin" evidence="16">
    <location>
        <begin position="650"/>
        <end position="739"/>
    </location>
</feature>
<keyword evidence="6" id="KW-0130">Cell adhesion</keyword>
<dbReference type="PROSITE" id="PS50268">
    <property type="entry name" value="CADHERIN_2"/>
    <property type="match status" value="6"/>
</dbReference>
<evidence type="ECO:0000256" key="7">
    <source>
        <dbReference type="ARBA" id="ARBA00022989"/>
    </source>
</evidence>
<dbReference type="InterPro" id="IPR015919">
    <property type="entry name" value="Cadherin-like_sf"/>
</dbReference>
<evidence type="ECO:0000256" key="1">
    <source>
        <dbReference type="ARBA" id="ARBA00004167"/>
    </source>
</evidence>
<dbReference type="Pfam" id="PF00028">
    <property type="entry name" value="Cadherin"/>
    <property type="match status" value="1"/>
</dbReference>
<feature type="region of interest" description="Disordered" evidence="14">
    <location>
        <begin position="1115"/>
        <end position="1136"/>
    </location>
</feature>
<feature type="compositionally biased region" description="Polar residues" evidence="14">
    <location>
        <begin position="1005"/>
        <end position="1017"/>
    </location>
</feature>
<dbReference type="PRINTS" id="PR00205">
    <property type="entry name" value="CADHERIN"/>
</dbReference>
<dbReference type="GO" id="GO:0008013">
    <property type="term" value="F:beta-catenin binding"/>
    <property type="evidence" value="ECO:0007669"/>
    <property type="project" value="TreeGrafter"/>
</dbReference>
<feature type="compositionally biased region" description="Basic residues" evidence="14">
    <location>
        <begin position="991"/>
        <end position="1002"/>
    </location>
</feature>
<dbReference type="GO" id="GO:0045296">
    <property type="term" value="F:cadherin binding"/>
    <property type="evidence" value="ECO:0007669"/>
    <property type="project" value="TreeGrafter"/>
</dbReference>
<proteinExistence type="predicted"/>
<feature type="domain" description="Cadherin" evidence="16">
    <location>
        <begin position="153"/>
        <end position="258"/>
    </location>
</feature>
<comment type="subcellular location">
    <subcellularLocation>
        <location evidence="1">Membrane</location>
        <topology evidence="1">Single-pass membrane protein</topology>
    </subcellularLocation>
</comment>
<evidence type="ECO:0000256" key="3">
    <source>
        <dbReference type="ARBA" id="ARBA00022729"/>
    </source>
</evidence>
<keyword evidence="5 13" id="KW-0106">Calcium</keyword>
<dbReference type="Gene3D" id="2.60.40.60">
    <property type="entry name" value="Cadherins"/>
    <property type="match status" value="5"/>
</dbReference>
<feature type="domain" description="Cadherin" evidence="16">
    <location>
        <begin position="259"/>
        <end position="379"/>
    </location>
</feature>
<dbReference type="GO" id="GO:0060429">
    <property type="term" value="P:epithelium development"/>
    <property type="evidence" value="ECO:0007669"/>
    <property type="project" value="UniProtKB-ARBA"/>
</dbReference>
<evidence type="ECO:0000256" key="8">
    <source>
        <dbReference type="ARBA" id="ARBA00023136"/>
    </source>
</evidence>
<feature type="region of interest" description="Disordered" evidence="14">
    <location>
        <begin position="862"/>
        <end position="913"/>
    </location>
</feature>
<dbReference type="GO" id="GO:0016342">
    <property type="term" value="C:catenin complex"/>
    <property type="evidence" value="ECO:0007669"/>
    <property type="project" value="TreeGrafter"/>
</dbReference>
<dbReference type="InterPro" id="IPR020894">
    <property type="entry name" value="Cadherin_CS"/>
</dbReference>
<sequence>MDSHYSSLLSTIVIYSAILFITIIFISIESTIAYPPIIHYSHIMRILKIPYTTEPGTIVYRIKASNADNDDIIFDVLEDYGKTLIRFDKINPNEANVILLCPLNKDSEYNLTIYANSGDESTYIESRLIATDIDGIAAEELIPFVIDNDPIYVFENVSLNNSIAIIKAHEQESSELPVTFELLEDGNIFHFRYIFGPRGITIAEITILKPLDYEQQNLYILTILALNGKTRQDIDTRNVHQTHLTIVVKDVQDTAPKFENLPQTTHINASYRPNQTLFIVQAQDGDVIDKRDLIYQIKKPNDRFFKINSNGTISTPLSFDELNELYDIRTPITLMIEANEIVKQSLLPNNLAENNNSSSTSSQSHLIIIFNLNNRKPHFSQPQFIANIDEHSPYLTSVRWSSSNGHNPMVSDPDYGFNGTFVLRAYDPTNTFIISPMIGYKNLTFTLLVNDSNSLDYEKYHNLSIHLSVQDTSEEQPLSSNVTCTIFINDINGILFYGIVTQVTVLIFIFFSDNYPEFTQNRYYSSMLENAVEGTTVTTLSATDKDTGDFGRIRFTEIRGPFAQNFKIDPVTGTIILISNNHDIDRESMEEIFLTIEARDNNGQGNRNTTELYLQILDVNDNQPLFLQPYYVGILKNDLKEFIHPLKLDDIDQINTTNSMVNYEILQGNFENMFEIDRQSGRIKLTKYDVHDQRSSTLNAIPSLISLTVRAYDFGIPQLSSLVKVFIYVLNTPTYLPTLFSTNKILDIRNGNSSLEKSLSLITGGNVTVKELRSPETPNEPIKIVTMVRYQNENIIDLDNLASAYKNLFYIPPQTPTLVLRPNLSSSSSTIPSIHATNIPVTVPVVTSKNINEQQQHTFISRTHHHEVDSSSSSSSSSSKISRDRITESNSHQDVADYNDEQSDEQGQENSDPLVVRTSSTVGFLNFLMYFLLALILMFLIFLCFLCCCYCWSKGDSETLFDWKNIWFLQNHNSSDKYQKRKRRMTENHPNQRHHVSQHRKQRNETTATAAQQQHSKQLAKQESSIVSYGHHDNDWFQALERKLQGEDGDVEYEIKEEKKYSNTPRTMSYCISKKIIRPKPNQQQQQQQPEHSRQVDILNLENGATKVEHHRLFPRKKNSVRPYETIEQQEDKNQSNIDLAINQSTKIAQLNKQASNLNKSPTNRMIGTDMLQICPQTMHRRSIFSIAYDGIEHRENISSSESNQTIMHI</sequence>
<dbReference type="PROSITE" id="PS00232">
    <property type="entry name" value="CADHERIN_1"/>
    <property type="match status" value="1"/>
</dbReference>
<dbReference type="EMBL" id="ASGP02000006">
    <property type="protein sequence ID" value="KAH9501839.1"/>
    <property type="molecule type" value="Genomic_DNA"/>
</dbReference>
<evidence type="ECO:0000313" key="18">
    <source>
        <dbReference type="Proteomes" id="UP000790347"/>
    </source>
</evidence>
<keyword evidence="3" id="KW-0732">Signal</keyword>
<dbReference type="SMART" id="SM00112">
    <property type="entry name" value="CA"/>
    <property type="match status" value="4"/>
</dbReference>
<reference evidence="17" key="2">
    <citation type="journal article" date="2022" name="Res Sq">
        <title>Comparative Genomics Reveals Insights into the Divergent Evolution of Astigmatic Mites and Household Pest Adaptations.</title>
        <authorList>
            <person name="Xiong Q."/>
            <person name="Wan A.T.-Y."/>
            <person name="Liu X.-Y."/>
            <person name="Fung C.S.-H."/>
            <person name="Xiao X."/>
            <person name="Malainual N."/>
            <person name="Hou J."/>
            <person name="Wang L."/>
            <person name="Wang M."/>
            <person name="Yang K."/>
            <person name="Cui Y."/>
            <person name="Leung E."/>
            <person name="Nong W."/>
            <person name="Shin S.-K."/>
            <person name="Au S."/>
            <person name="Jeong K.Y."/>
            <person name="Chew F.T."/>
            <person name="Hui J."/>
            <person name="Leung T.F."/>
            <person name="Tungtrongchitr A."/>
            <person name="Zhong N."/>
            <person name="Liu Z."/>
            <person name="Tsui S."/>
        </authorList>
    </citation>
    <scope>NUCLEOTIDE SEQUENCE</scope>
    <source>
        <strain evidence="17">Derf</strain>
        <tissue evidence="17">Whole organism</tissue>
    </source>
</reference>
<name>A0A922HT03_DERFA</name>
<keyword evidence="4" id="KW-0677">Repeat</keyword>
<dbReference type="AlphaFoldDB" id="A0A922HT03"/>
<comment type="caution">
    <text evidence="17">The sequence shown here is derived from an EMBL/GenBank/DDBJ whole genome shotgun (WGS) entry which is preliminary data.</text>
</comment>
<keyword evidence="18" id="KW-1185">Reference proteome</keyword>
<feature type="compositionally biased region" description="Acidic residues" evidence="14">
    <location>
        <begin position="897"/>
        <end position="907"/>
    </location>
</feature>
<keyword evidence="9" id="KW-0675">Receptor</keyword>
<feature type="compositionally biased region" description="Low complexity" evidence="14">
    <location>
        <begin position="870"/>
        <end position="879"/>
    </location>
</feature>
<feature type="domain" description="Cadherin" evidence="16">
    <location>
        <begin position="519"/>
        <end position="626"/>
    </location>
</feature>
<dbReference type="GO" id="GO:0016477">
    <property type="term" value="P:cell migration"/>
    <property type="evidence" value="ECO:0007669"/>
    <property type="project" value="TreeGrafter"/>
</dbReference>
<evidence type="ECO:0000256" key="13">
    <source>
        <dbReference type="PROSITE-ProRule" id="PRU00043"/>
    </source>
</evidence>
<dbReference type="PANTHER" id="PTHR24027:SF413">
    <property type="entry name" value="CADHERIN RELATED FAMILY MEMBER 1"/>
    <property type="match status" value="1"/>
</dbReference>
<dbReference type="InterPro" id="IPR039808">
    <property type="entry name" value="Cadherin"/>
</dbReference>
<feature type="transmembrane region" description="Helical" evidence="15">
    <location>
        <begin position="12"/>
        <end position="35"/>
    </location>
</feature>
<keyword evidence="7 15" id="KW-1133">Transmembrane helix</keyword>
<dbReference type="GO" id="GO:0009653">
    <property type="term" value="P:anatomical structure morphogenesis"/>
    <property type="evidence" value="ECO:0007669"/>
    <property type="project" value="UniProtKB-ARBA"/>
</dbReference>
<evidence type="ECO:0000256" key="10">
    <source>
        <dbReference type="ARBA" id="ARBA00044073"/>
    </source>
</evidence>
<dbReference type="GO" id="GO:0007156">
    <property type="term" value="P:homophilic cell adhesion via plasma membrane adhesion molecules"/>
    <property type="evidence" value="ECO:0007669"/>
    <property type="project" value="InterPro"/>
</dbReference>
<dbReference type="InterPro" id="IPR002126">
    <property type="entry name" value="Cadherin-like_dom"/>
</dbReference>
<protein>
    <recommendedName>
        <fullName evidence="10">Cadherin-related family member 1</fullName>
    </recommendedName>
    <alternativeName>
        <fullName evidence="11">Photoreceptor cadherin</fullName>
    </alternativeName>
    <alternativeName>
        <fullName evidence="12">Protocadherin-21</fullName>
    </alternativeName>
</protein>
<evidence type="ECO:0000256" key="5">
    <source>
        <dbReference type="ARBA" id="ARBA00022837"/>
    </source>
</evidence>
<feature type="region of interest" description="Disordered" evidence="14">
    <location>
        <begin position="978"/>
        <end position="1017"/>
    </location>
</feature>
<organism evidence="17 18">
    <name type="scientific">Dermatophagoides farinae</name>
    <name type="common">American house dust mite</name>
    <dbReference type="NCBI Taxonomy" id="6954"/>
    <lineage>
        <taxon>Eukaryota</taxon>
        <taxon>Metazoa</taxon>
        <taxon>Ecdysozoa</taxon>
        <taxon>Arthropoda</taxon>
        <taxon>Chelicerata</taxon>
        <taxon>Arachnida</taxon>
        <taxon>Acari</taxon>
        <taxon>Acariformes</taxon>
        <taxon>Sarcoptiformes</taxon>
        <taxon>Astigmata</taxon>
        <taxon>Psoroptidia</taxon>
        <taxon>Analgoidea</taxon>
        <taxon>Pyroglyphidae</taxon>
        <taxon>Dermatophagoidinae</taxon>
        <taxon>Dermatophagoides</taxon>
    </lineage>
</organism>
<dbReference type="PANTHER" id="PTHR24027">
    <property type="entry name" value="CADHERIN-23"/>
    <property type="match status" value="1"/>
</dbReference>
<evidence type="ECO:0000256" key="11">
    <source>
        <dbReference type="ARBA" id="ARBA00044253"/>
    </source>
</evidence>
<evidence type="ECO:0000256" key="2">
    <source>
        <dbReference type="ARBA" id="ARBA00022692"/>
    </source>
</evidence>
<reference evidence="17" key="1">
    <citation type="submission" date="2013-05" db="EMBL/GenBank/DDBJ databases">
        <authorList>
            <person name="Yim A.K.Y."/>
            <person name="Chan T.F."/>
            <person name="Ji K.M."/>
            <person name="Liu X.Y."/>
            <person name="Zhou J.W."/>
            <person name="Li R.Q."/>
            <person name="Yang K.Y."/>
            <person name="Li J."/>
            <person name="Li M."/>
            <person name="Law P.T.W."/>
            <person name="Wu Y.L."/>
            <person name="Cai Z.L."/>
            <person name="Qin H."/>
            <person name="Bao Y."/>
            <person name="Leung R.K.K."/>
            <person name="Ng P.K.S."/>
            <person name="Zou J."/>
            <person name="Zhong X.J."/>
            <person name="Ran P.X."/>
            <person name="Zhong N.S."/>
            <person name="Liu Z.G."/>
            <person name="Tsui S.K.W."/>
        </authorList>
    </citation>
    <scope>NUCLEOTIDE SEQUENCE</scope>
    <source>
        <strain evidence="17">Derf</strain>
        <tissue evidence="17">Whole organism</tissue>
    </source>
</reference>